<dbReference type="Proteomes" id="UP000663193">
    <property type="component" value="Chromosome 10"/>
</dbReference>
<reference evidence="2" key="1">
    <citation type="journal article" date="2021" name="BMC Genomics">
        <title>Chromosome-level genome assembly and manually-curated proteome of model necrotroph Parastagonospora nodorum Sn15 reveals a genome-wide trove of candidate effector homologs, and redundancy of virulence-related functions within an accessory chromosome.</title>
        <authorList>
            <person name="Bertazzoni S."/>
            <person name="Jones D.A.B."/>
            <person name="Phan H.T."/>
            <person name="Tan K.-C."/>
            <person name="Hane J.K."/>
        </authorList>
    </citation>
    <scope>NUCLEOTIDE SEQUENCE [LARGE SCALE GENOMIC DNA]</scope>
    <source>
        <strain evidence="2">SN15 / ATCC MYA-4574 / FGSC 10173)</strain>
    </source>
</reference>
<gene>
    <name evidence="1" type="ORF">JI435_414260</name>
</gene>
<dbReference type="AlphaFoldDB" id="A0A7U2I2Z7"/>
<name>A0A7U2I2Z7_PHANO</name>
<keyword evidence="2" id="KW-1185">Reference proteome</keyword>
<organism evidence="1 2">
    <name type="scientific">Phaeosphaeria nodorum (strain SN15 / ATCC MYA-4574 / FGSC 10173)</name>
    <name type="common">Glume blotch fungus</name>
    <name type="synonym">Parastagonospora nodorum</name>
    <dbReference type="NCBI Taxonomy" id="321614"/>
    <lineage>
        <taxon>Eukaryota</taxon>
        <taxon>Fungi</taxon>
        <taxon>Dikarya</taxon>
        <taxon>Ascomycota</taxon>
        <taxon>Pezizomycotina</taxon>
        <taxon>Dothideomycetes</taxon>
        <taxon>Pleosporomycetidae</taxon>
        <taxon>Pleosporales</taxon>
        <taxon>Pleosporineae</taxon>
        <taxon>Phaeosphaeriaceae</taxon>
        <taxon>Parastagonospora</taxon>
    </lineage>
</organism>
<dbReference type="VEuPathDB" id="FungiDB:JI435_414260"/>
<dbReference type="EMBL" id="CP069032">
    <property type="protein sequence ID" value="QRC99914.1"/>
    <property type="molecule type" value="Genomic_DNA"/>
</dbReference>
<evidence type="ECO:0000313" key="1">
    <source>
        <dbReference type="EMBL" id="QRC99914.1"/>
    </source>
</evidence>
<sequence length="156" mass="17924">MPVQERSCVPRPWNWPALPGVDTYIAKRSHRHQYGLQFMFLSTELLFNTDTHADGLAKVPYGAPLRRKVHDLVYPQHQQNYTVLLSDRRHWTPALLKPSTSPLFARQLGCCPYITPGRSHITCSGLPLTMGMVNAMHTVFLRGRGDYTDLQRKRPR</sequence>
<proteinExistence type="predicted"/>
<accession>A0A7U2I2Z7</accession>
<protein>
    <submittedName>
        <fullName evidence="1">Uncharacterized protein</fullName>
    </submittedName>
</protein>
<evidence type="ECO:0000313" key="2">
    <source>
        <dbReference type="Proteomes" id="UP000663193"/>
    </source>
</evidence>